<keyword evidence="3" id="KW-1185">Reference proteome</keyword>
<protein>
    <submittedName>
        <fullName evidence="2">8497_t:CDS:1</fullName>
    </submittedName>
</protein>
<dbReference type="Gene3D" id="2.120.10.80">
    <property type="entry name" value="Kelch-type beta propeller"/>
    <property type="match status" value="2"/>
</dbReference>
<dbReference type="Proteomes" id="UP000789508">
    <property type="component" value="Unassembled WGS sequence"/>
</dbReference>
<feature type="transmembrane region" description="Helical" evidence="1">
    <location>
        <begin position="377"/>
        <end position="400"/>
    </location>
</feature>
<keyword evidence="1" id="KW-0812">Transmembrane</keyword>
<dbReference type="OrthoDB" id="2409526at2759"/>
<organism evidence="2 3">
    <name type="scientific">Ambispora leptoticha</name>
    <dbReference type="NCBI Taxonomy" id="144679"/>
    <lineage>
        <taxon>Eukaryota</taxon>
        <taxon>Fungi</taxon>
        <taxon>Fungi incertae sedis</taxon>
        <taxon>Mucoromycota</taxon>
        <taxon>Glomeromycotina</taxon>
        <taxon>Glomeromycetes</taxon>
        <taxon>Archaeosporales</taxon>
        <taxon>Ambisporaceae</taxon>
        <taxon>Ambispora</taxon>
    </lineage>
</organism>
<evidence type="ECO:0000313" key="3">
    <source>
        <dbReference type="Proteomes" id="UP000789508"/>
    </source>
</evidence>
<keyword evidence="1" id="KW-1133">Transmembrane helix</keyword>
<reference evidence="2" key="1">
    <citation type="submission" date="2021-06" db="EMBL/GenBank/DDBJ databases">
        <authorList>
            <person name="Kallberg Y."/>
            <person name="Tangrot J."/>
            <person name="Rosling A."/>
        </authorList>
    </citation>
    <scope>NUCLEOTIDE SEQUENCE</scope>
    <source>
        <strain evidence="2">FL130A</strain>
    </source>
</reference>
<dbReference type="SUPFAM" id="SSF117281">
    <property type="entry name" value="Kelch motif"/>
    <property type="match status" value="2"/>
</dbReference>
<evidence type="ECO:0000256" key="1">
    <source>
        <dbReference type="SAM" id="Phobius"/>
    </source>
</evidence>
<accession>A0A9N9FF21</accession>
<gene>
    <name evidence="2" type="ORF">ALEPTO_LOCUS4953</name>
</gene>
<dbReference type="InterPro" id="IPR015915">
    <property type="entry name" value="Kelch-typ_b-propeller"/>
</dbReference>
<dbReference type="EMBL" id="CAJVPS010001256">
    <property type="protein sequence ID" value="CAG8531366.1"/>
    <property type="molecule type" value="Genomic_DNA"/>
</dbReference>
<sequence>MLLNPICSYAQIPGTRQEHCIVTYNNTIYLFGGFKNSTSQSLDPNFFFSATLPFTTDAISWTPLDTKNATSVADPECIVEPSLGYLLIIGGVKDVSDFSSNPGIQVYNFKKQLWNEPNLLQRFPQEFLAPIYRPRATLIDSGVIFIWATSYKEKKADSFIYNLTLTIDEPWQWTPIIINNTKLNVTCSPGIASSKGNAFIFGGLTRELTGFEPHREMYIYNPKHGFMLPNINVPTSIGDAIVGILANKIHIIILDDGDVTAYKPIMTVEFDLKTFEMSRVKVPKKFTLNRRRAAATSIFGSDVILIHGGIVGPLGHNTTGDMIAYNMTSGKWSTKINIIDPPRQYDSFDLPKINGLDLNDDPSNTKTDSDRDLSTGALIGIIFGSVTVFTIMTVLLIRIWMEKRHQLRLTELAEIINNNDLAARENAKSKPVITFVKNEHGLYFSAASENL</sequence>
<keyword evidence="1" id="KW-0472">Membrane</keyword>
<evidence type="ECO:0000313" key="2">
    <source>
        <dbReference type="EMBL" id="CAG8531366.1"/>
    </source>
</evidence>
<proteinExistence type="predicted"/>
<dbReference type="AlphaFoldDB" id="A0A9N9FF21"/>
<comment type="caution">
    <text evidence="2">The sequence shown here is derived from an EMBL/GenBank/DDBJ whole genome shotgun (WGS) entry which is preliminary data.</text>
</comment>
<name>A0A9N9FF21_9GLOM</name>